<comment type="cofactor">
    <cofactor evidence="1 3">
        <name>pyridoxal 5'-phosphate</name>
        <dbReference type="ChEBI" id="CHEBI:597326"/>
    </cofactor>
</comment>
<organism evidence="5 6">
    <name type="scientific">Lederbergia citri</name>
    <dbReference type="NCBI Taxonomy" id="2833580"/>
    <lineage>
        <taxon>Bacteria</taxon>
        <taxon>Bacillati</taxon>
        <taxon>Bacillota</taxon>
        <taxon>Bacilli</taxon>
        <taxon>Bacillales</taxon>
        <taxon>Bacillaceae</taxon>
        <taxon>Lederbergia</taxon>
    </lineage>
</organism>
<dbReference type="Pfam" id="PF02784">
    <property type="entry name" value="Orn_Arg_deC_N"/>
    <property type="match status" value="1"/>
</dbReference>
<dbReference type="InterPro" id="IPR000183">
    <property type="entry name" value="Orn/DAP/Arg_de-COase"/>
</dbReference>
<sequence length="427" mass="49355">MESVIHSELGNNKLNYDLIHQLGENFGSSYYLLNVNKLRENYQKIEKAFKSRYANFIIGYSYKTNYLPYLCKELSKIGAYAEVVSRLEYDLAIKIGENPKRIIFNGPLKSKEDIYYALNNESLINIDSMYEVDFVKEYALNNQNKEIKIGLRVNFDISLGGVSTLQEGYEISRFGICVENGNFNAILKELLSVKNIKIIGLHGHFSTRNRSLQTYEFITQTLCNLAKESLLETLEYIDIGGGIYGELPDLFNIAAPTFDQYAETICKVMNREFRHFSKKPNLILEPGISMVANTFIFIAKVIEVKKVRNKNFVLVDGSVHNVKPTMHKNNLPMRVVRKSKKIIENEDFHIVGYTCMEKDYLAHNVCDFLPERDDYIIFENVGAYTIVFNPPFIKERPGIVAMDNDIFCSVRKKETLRQFFNEEIYCF</sequence>
<dbReference type="EMBL" id="JAGYPG010000004">
    <property type="protein sequence ID" value="MBS4197600.1"/>
    <property type="molecule type" value="Genomic_DNA"/>
</dbReference>
<dbReference type="GO" id="GO:0009089">
    <property type="term" value="P:lysine biosynthetic process via diaminopimelate"/>
    <property type="evidence" value="ECO:0007669"/>
    <property type="project" value="TreeGrafter"/>
</dbReference>
<evidence type="ECO:0000256" key="1">
    <source>
        <dbReference type="ARBA" id="ARBA00001933"/>
    </source>
</evidence>
<reference evidence="5 6" key="1">
    <citation type="submission" date="2021-05" db="EMBL/GenBank/DDBJ databases">
        <title>Novel Bacillus species.</title>
        <authorList>
            <person name="Liu G."/>
        </authorList>
    </citation>
    <scope>NUCLEOTIDE SEQUENCE [LARGE SCALE GENOMIC DNA]</scope>
    <source>
        <strain evidence="6">FJAT-49780</strain>
    </source>
</reference>
<dbReference type="InterPro" id="IPR009006">
    <property type="entry name" value="Ala_racemase/Decarboxylase_C"/>
</dbReference>
<accession>A0A942YJI9</accession>
<feature type="active site" description="Proton donor" evidence="3">
    <location>
        <position position="355"/>
    </location>
</feature>
<keyword evidence="6" id="KW-1185">Reference proteome</keyword>
<dbReference type="AlphaFoldDB" id="A0A942YJI9"/>
<gene>
    <name evidence="5" type="ORF">KHA97_21370</name>
</gene>
<evidence type="ECO:0000256" key="2">
    <source>
        <dbReference type="ARBA" id="ARBA00022898"/>
    </source>
</evidence>
<feature type="domain" description="Orn/DAP/Arg decarboxylase 2 N-terminal" evidence="4">
    <location>
        <begin position="39"/>
        <end position="292"/>
    </location>
</feature>
<feature type="modified residue" description="N6-(pyridoxal phosphate)lysine" evidence="3">
    <location>
        <position position="63"/>
    </location>
</feature>
<dbReference type="GO" id="GO:0008836">
    <property type="term" value="F:diaminopimelate decarboxylase activity"/>
    <property type="evidence" value="ECO:0007669"/>
    <property type="project" value="TreeGrafter"/>
</dbReference>
<dbReference type="PRINTS" id="PR01179">
    <property type="entry name" value="ODADCRBXLASE"/>
</dbReference>
<keyword evidence="2 3" id="KW-0663">Pyridoxal phosphate</keyword>
<dbReference type="Proteomes" id="UP000681414">
    <property type="component" value="Unassembled WGS sequence"/>
</dbReference>
<evidence type="ECO:0000313" key="5">
    <source>
        <dbReference type="EMBL" id="MBS4197600.1"/>
    </source>
</evidence>
<dbReference type="PANTHER" id="PTHR43727:SF2">
    <property type="entry name" value="GROUP IV DECARBOXYLASE"/>
    <property type="match status" value="1"/>
</dbReference>
<proteinExistence type="predicted"/>
<dbReference type="SUPFAM" id="SSF50621">
    <property type="entry name" value="Alanine racemase C-terminal domain-like"/>
    <property type="match status" value="1"/>
</dbReference>
<dbReference type="InterPro" id="IPR022644">
    <property type="entry name" value="De-COase2_N"/>
</dbReference>
<protein>
    <submittedName>
        <fullName evidence="5">Diaminopimelate decarboxylase</fullName>
    </submittedName>
</protein>
<evidence type="ECO:0000313" key="6">
    <source>
        <dbReference type="Proteomes" id="UP000681414"/>
    </source>
</evidence>
<comment type="caution">
    <text evidence="5">The sequence shown here is derived from an EMBL/GenBank/DDBJ whole genome shotgun (WGS) entry which is preliminary data.</text>
</comment>
<dbReference type="InterPro" id="IPR029066">
    <property type="entry name" value="PLP-binding_barrel"/>
</dbReference>
<dbReference type="Gene3D" id="2.40.37.10">
    <property type="entry name" value="Lyase, Ornithine Decarboxylase, Chain A, domain 1"/>
    <property type="match status" value="1"/>
</dbReference>
<dbReference type="RefSeq" id="WP_213126814.1">
    <property type="nucleotide sequence ID" value="NZ_JAGYPG010000004.1"/>
</dbReference>
<evidence type="ECO:0000256" key="3">
    <source>
        <dbReference type="PIRSR" id="PIRSR600183-50"/>
    </source>
</evidence>
<evidence type="ECO:0000259" key="4">
    <source>
        <dbReference type="Pfam" id="PF02784"/>
    </source>
</evidence>
<dbReference type="SUPFAM" id="SSF51419">
    <property type="entry name" value="PLP-binding barrel"/>
    <property type="match status" value="1"/>
</dbReference>
<dbReference type="PANTHER" id="PTHR43727">
    <property type="entry name" value="DIAMINOPIMELATE DECARBOXYLASE"/>
    <property type="match status" value="1"/>
</dbReference>
<name>A0A942YJI9_9BACI</name>
<dbReference type="Gene3D" id="3.20.20.10">
    <property type="entry name" value="Alanine racemase"/>
    <property type="match status" value="1"/>
</dbReference>